<evidence type="ECO:0000256" key="8">
    <source>
        <dbReference type="ARBA" id="ARBA00022490"/>
    </source>
</evidence>
<dbReference type="HAMAP" id="MF_00004">
    <property type="entry name" value="Aden_phosphoribosyltr"/>
    <property type="match status" value="1"/>
</dbReference>
<comment type="pathway">
    <text evidence="4 12">Purine metabolism; AMP biosynthesis via salvage pathway; AMP from adenine: step 1/1.</text>
</comment>
<accession>A0A1I4EQG1</accession>
<comment type="subunit">
    <text evidence="6 12">Homodimer.</text>
</comment>
<dbReference type="OrthoDB" id="9803963at2"/>
<sequence length="175" mass="19562">MPIKSLIRTIPHYPHKGIMFRDITTLLKDPIGLRTTIQEITKRYQTYSIDKVVGIESRGFIIGAPVAYQLETGFVPIRKPNKLPAQTIGRDYQLEYGNDRIEIHADAVQPGDRVLLVDDLIATGGTAEAAVRLIREMGGEVVECCFVIDLPDVGGRTRLEKMNCKVFSLCKFEGD</sequence>
<dbReference type="UniPathway" id="UPA00588">
    <property type="reaction ID" value="UER00646"/>
</dbReference>
<dbReference type="GO" id="GO:0005737">
    <property type="term" value="C:cytoplasm"/>
    <property type="evidence" value="ECO:0007669"/>
    <property type="project" value="UniProtKB-SubCell"/>
</dbReference>
<dbReference type="AlphaFoldDB" id="A0A1I4EQG1"/>
<evidence type="ECO:0000256" key="5">
    <source>
        <dbReference type="ARBA" id="ARBA00008391"/>
    </source>
</evidence>
<evidence type="ECO:0000256" key="7">
    <source>
        <dbReference type="ARBA" id="ARBA00011893"/>
    </source>
</evidence>
<dbReference type="STRING" id="52441.SAMN05216302_103013"/>
<reference evidence="15" key="1">
    <citation type="submission" date="2016-10" db="EMBL/GenBank/DDBJ databases">
        <authorList>
            <person name="Varghese N."/>
            <person name="Submissions S."/>
        </authorList>
    </citation>
    <scope>NUCLEOTIDE SEQUENCE [LARGE SCALE GENOMIC DNA]</scope>
    <source>
        <strain evidence="15">Nm69</strain>
    </source>
</reference>
<dbReference type="InterPro" id="IPR005764">
    <property type="entry name" value="Ade_phspho_trans"/>
</dbReference>
<dbReference type="GO" id="GO:0044209">
    <property type="term" value="P:AMP salvage"/>
    <property type="evidence" value="ECO:0007669"/>
    <property type="project" value="UniProtKB-UniRule"/>
</dbReference>
<evidence type="ECO:0000256" key="11">
    <source>
        <dbReference type="ARBA" id="ARBA00022726"/>
    </source>
</evidence>
<protein>
    <recommendedName>
        <fullName evidence="7 12">Adenine phosphoribosyltransferase</fullName>
        <shortName evidence="12">APRT</shortName>
        <ecNumber evidence="7 12">2.4.2.7</ecNumber>
    </recommendedName>
</protein>
<evidence type="ECO:0000256" key="9">
    <source>
        <dbReference type="ARBA" id="ARBA00022676"/>
    </source>
</evidence>
<dbReference type="Pfam" id="PF00156">
    <property type="entry name" value="Pribosyltran"/>
    <property type="match status" value="1"/>
</dbReference>
<dbReference type="EC" id="2.4.2.7" evidence="7 12"/>
<dbReference type="PANTHER" id="PTHR11776:SF7">
    <property type="entry name" value="PHOSPHORIBOSYLTRANSFERASE DOMAIN-CONTAINING PROTEIN"/>
    <property type="match status" value="1"/>
</dbReference>
<name>A0A1I4EQG1_9PROT</name>
<dbReference type="FunFam" id="3.40.50.2020:FF:000004">
    <property type="entry name" value="Adenine phosphoribosyltransferase"/>
    <property type="match status" value="1"/>
</dbReference>
<dbReference type="RefSeq" id="WP_090701851.1">
    <property type="nucleotide sequence ID" value="NZ_FOSP01000030.1"/>
</dbReference>
<evidence type="ECO:0000256" key="2">
    <source>
        <dbReference type="ARBA" id="ARBA00003968"/>
    </source>
</evidence>
<dbReference type="EMBL" id="FOSP01000030">
    <property type="protein sequence ID" value="SFL07975.1"/>
    <property type="molecule type" value="Genomic_DNA"/>
</dbReference>
<comment type="subcellular location">
    <subcellularLocation>
        <location evidence="3 12">Cytoplasm</location>
    </subcellularLocation>
</comment>
<comment type="function">
    <text evidence="2 12">Catalyzes a salvage reaction resulting in the formation of AMP, that is energically less costly than de novo synthesis.</text>
</comment>
<keyword evidence="8 12" id="KW-0963">Cytoplasm</keyword>
<evidence type="ECO:0000313" key="14">
    <source>
        <dbReference type="EMBL" id="SFL07975.1"/>
    </source>
</evidence>
<dbReference type="GO" id="GO:0006168">
    <property type="term" value="P:adenine salvage"/>
    <property type="evidence" value="ECO:0007669"/>
    <property type="project" value="InterPro"/>
</dbReference>
<dbReference type="InterPro" id="IPR029057">
    <property type="entry name" value="PRTase-like"/>
</dbReference>
<dbReference type="NCBIfam" id="NF002632">
    <property type="entry name" value="PRK02304.1-1"/>
    <property type="match status" value="1"/>
</dbReference>
<dbReference type="Proteomes" id="UP000199533">
    <property type="component" value="Unassembled WGS sequence"/>
</dbReference>
<evidence type="ECO:0000256" key="1">
    <source>
        <dbReference type="ARBA" id="ARBA00000868"/>
    </source>
</evidence>
<dbReference type="SUPFAM" id="SSF53271">
    <property type="entry name" value="PRTase-like"/>
    <property type="match status" value="1"/>
</dbReference>
<comment type="catalytic activity">
    <reaction evidence="1 12">
        <text>AMP + diphosphate = 5-phospho-alpha-D-ribose 1-diphosphate + adenine</text>
        <dbReference type="Rhea" id="RHEA:16609"/>
        <dbReference type="ChEBI" id="CHEBI:16708"/>
        <dbReference type="ChEBI" id="CHEBI:33019"/>
        <dbReference type="ChEBI" id="CHEBI:58017"/>
        <dbReference type="ChEBI" id="CHEBI:456215"/>
        <dbReference type="EC" id="2.4.2.7"/>
    </reaction>
</comment>
<evidence type="ECO:0000256" key="10">
    <source>
        <dbReference type="ARBA" id="ARBA00022679"/>
    </source>
</evidence>
<dbReference type="CDD" id="cd06223">
    <property type="entry name" value="PRTases_typeI"/>
    <property type="match status" value="1"/>
</dbReference>
<evidence type="ECO:0000256" key="3">
    <source>
        <dbReference type="ARBA" id="ARBA00004496"/>
    </source>
</evidence>
<feature type="domain" description="Phosphoribosyltransferase" evidence="13">
    <location>
        <begin position="39"/>
        <end position="165"/>
    </location>
</feature>
<dbReference type="GO" id="GO:0003999">
    <property type="term" value="F:adenine phosphoribosyltransferase activity"/>
    <property type="evidence" value="ECO:0007669"/>
    <property type="project" value="UniProtKB-UniRule"/>
</dbReference>
<dbReference type="InterPro" id="IPR000836">
    <property type="entry name" value="PRTase_dom"/>
</dbReference>
<dbReference type="GO" id="GO:0006166">
    <property type="term" value="P:purine ribonucleoside salvage"/>
    <property type="evidence" value="ECO:0007669"/>
    <property type="project" value="UniProtKB-UniRule"/>
</dbReference>
<dbReference type="NCBIfam" id="NF002634">
    <property type="entry name" value="PRK02304.1-3"/>
    <property type="match status" value="1"/>
</dbReference>
<proteinExistence type="inferred from homology"/>
<keyword evidence="11 12" id="KW-0660">Purine salvage</keyword>
<dbReference type="NCBIfam" id="TIGR01090">
    <property type="entry name" value="apt"/>
    <property type="match status" value="1"/>
</dbReference>
<keyword evidence="15" id="KW-1185">Reference proteome</keyword>
<dbReference type="NCBIfam" id="NF002636">
    <property type="entry name" value="PRK02304.1-5"/>
    <property type="match status" value="1"/>
</dbReference>
<dbReference type="InterPro" id="IPR050120">
    <property type="entry name" value="Adenine_PRTase"/>
</dbReference>
<keyword evidence="9 12" id="KW-0328">Glycosyltransferase</keyword>
<evidence type="ECO:0000256" key="12">
    <source>
        <dbReference type="HAMAP-Rule" id="MF_00004"/>
    </source>
</evidence>
<gene>
    <name evidence="12" type="primary">apt</name>
    <name evidence="14" type="ORF">SAMN05216302_103013</name>
</gene>
<keyword evidence="10 12" id="KW-0808">Transferase</keyword>
<evidence type="ECO:0000259" key="13">
    <source>
        <dbReference type="Pfam" id="PF00156"/>
    </source>
</evidence>
<comment type="similarity">
    <text evidence="5 12">Belongs to the purine/pyrimidine phosphoribosyltransferase family.</text>
</comment>
<evidence type="ECO:0000256" key="6">
    <source>
        <dbReference type="ARBA" id="ARBA00011738"/>
    </source>
</evidence>
<evidence type="ECO:0000256" key="4">
    <source>
        <dbReference type="ARBA" id="ARBA00004659"/>
    </source>
</evidence>
<organism evidence="14 15">
    <name type="scientific">Nitrosomonas aestuarii</name>
    <dbReference type="NCBI Taxonomy" id="52441"/>
    <lineage>
        <taxon>Bacteria</taxon>
        <taxon>Pseudomonadati</taxon>
        <taxon>Pseudomonadota</taxon>
        <taxon>Betaproteobacteria</taxon>
        <taxon>Nitrosomonadales</taxon>
        <taxon>Nitrosomonadaceae</taxon>
        <taxon>Nitrosomonas</taxon>
    </lineage>
</organism>
<dbReference type="PANTHER" id="PTHR11776">
    <property type="entry name" value="ADENINE PHOSPHORIBOSYLTRANSFERASE"/>
    <property type="match status" value="1"/>
</dbReference>
<evidence type="ECO:0000313" key="15">
    <source>
        <dbReference type="Proteomes" id="UP000199533"/>
    </source>
</evidence>
<dbReference type="Gene3D" id="3.40.50.2020">
    <property type="match status" value="1"/>
</dbReference>